<evidence type="ECO:0000313" key="2">
    <source>
        <dbReference type="Proteomes" id="UP000254867"/>
    </source>
</evidence>
<evidence type="ECO:0000313" key="1">
    <source>
        <dbReference type="EMBL" id="STO64752.1"/>
    </source>
</evidence>
<dbReference type="Proteomes" id="UP000254867">
    <property type="component" value="Unassembled WGS sequence"/>
</dbReference>
<sequence>MQLTVTGDLLLGLPYQGQLYYEVNVSALTMGAECRALETIETLELPENTPERVREVLAEFAYLREQIEVEGIPQKVLTLHYLLEHLTTDDYGLISGLILDLRKKRMLAGDLKADEEQTNAPV</sequence>
<name>A0A377I2T1_HAEPH</name>
<dbReference type="AlphaFoldDB" id="A0A377I2T1"/>
<reference evidence="1 2" key="1">
    <citation type="submission" date="2018-06" db="EMBL/GenBank/DDBJ databases">
        <authorList>
            <consortium name="Pathogen Informatics"/>
            <person name="Doyle S."/>
        </authorList>
    </citation>
    <scope>NUCLEOTIDE SEQUENCE [LARGE SCALE GENOMIC DNA]</scope>
    <source>
        <strain evidence="1 2">NCTC10794</strain>
    </source>
</reference>
<dbReference type="EMBL" id="UGHH01000002">
    <property type="protein sequence ID" value="STO64752.1"/>
    <property type="molecule type" value="Genomic_DNA"/>
</dbReference>
<proteinExistence type="predicted"/>
<protein>
    <submittedName>
        <fullName evidence="1">Uncharacterized protein</fullName>
    </submittedName>
</protein>
<dbReference type="RefSeq" id="WP_119223061.1">
    <property type="nucleotide sequence ID" value="NZ_UGHH01000002.1"/>
</dbReference>
<gene>
    <name evidence="1" type="ORF">NCTC10794_01828</name>
</gene>
<accession>A0A377I2T1</accession>
<organism evidence="1 2">
    <name type="scientific">Haemophilus parahaemolyticus</name>
    <dbReference type="NCBI Taxonomy" id="735"/>
    <lineage>
        <taxon>Bacteria</taxon>
        <taxon>Pseudomonadati</taxon>
        <taxon>Pseudomonadota</taxon>
        <taxon>Gammaproteobacteria</taxon>
        <taxon>Pasteurellales</taxon>
        <taxon>Pasteurellaceae</taxon>
        <taxon>Haemophilus</taxon>
    </lineage>
</organism>